<name>A0A1Y1ZFR6_9PLEO</name>
<dbReference type="PANTHER" id="PTHR24148:SF73">
    <property type="entry name" value="HET DOMAIN PROTEIN (AFU_ORTHOLOGUE AFUA_8G01020)"/>
    <property type="match status" value="1"/>
</dbReference>
<dbReference type="EMBL" id="MCFA01000091">
    <property type="protein sequence ID" value="ORY09096.1"/>
    <property type="molecule type" value="Genomic_DNA"/>
</dbReference>
<dbReference type="AlphaFoldDB" id="A0A1Y1ZFR6"/>
<proteinExistence type="predicted"/>
<evidence type="ECO:0000259" key="1">
    <source>
        <dbReference type="Pfam" id="PF06985"/>
    </source>
</evidence>
<dbReference type="OrthoDB" id="2157530at2759"/>
<accession>A0A1Y1ZFR6</accession>
<evidence type="ECO:0000313" key="3">
    <source>
        <dbReference type="Proteomes" id="UP000193144"/>
    </source>
</evidence>
<dbReference type="STRING" id="1231657.A0A1Y1ZFR6"/>
<reference evidence="2 3" key="1">
    <citation type="submission" date="2016-07" db="EMBL/GenBank/DDBJ databases">
        <title>Pervasive Adenine N6-methylation of Active Genes in Fungi.</title>
        <authorList>
            <consortium name="DOE Joint Genome Institute"/>
            <person name="Mondo S.J."/>
            <person name="Dannebaum R.O."/>
            <person name="Kuo R.C."/>
            <person name="Labutti K."/>
            <person name="Haridas S."/>
            <person name="Kuo A."/>
            <person name="Salamov A."/>
            <person name="Ahrendt S.R."/>
            <person name="Lipzen A."/>
            <person name="Sullivan W."/>
            <person name="Andreopoulos W.B."/>
            <person name="Clum A."/>
            <person name="Lindquist E."/>
            <person name="Daum C."/>
            <person name="Ramamoorthy G.K."/>
            <person name="Gryganskyi A."/>
            <person name="Culley D."/>
            <person name="Magnuson J.K."/>
            <person name="James T.Y."/>
            <person name="O'Malley M.A."/>
            <person name="Stajich J.E."/>
            <person name="Spatafora J.W."/>
            <person name="Visel A."/>
            <person name="Grigoriev I.V."/>
        </authorList>
    </citation>
    <scope>NUCLEOTIDE SEQUENCE [LARGE SCALE GENOMIC DNA]</scope>
    <source>
        <strain evidence="2 3">CBS 115471</strain>
    </source>
</reference>
<evidence type="ECO:0000313" key="2">
    <source>
        <dbReference type="EMBL" id="ORY09096.1"/>
    </source>
</evidence>
<dbReference type="PANTHER" id="PTHR24148">
    <property type="entry name" value="ANKYRIN REPEAT DOMAIN-CONTAINING PROTEIN 39 HOMOLOG-RELATED"/>
    <property type="match status" value="1"/>
</dbReference>
<dbReference type="Pfam" id="PF06985">
    <property type="entry name" value="HET"/>
    <property type="match status" value="1"/>
</dbReference>
<dbReference type="InterPro" id="IPR010730">
    <property type="entry name" value="HET"/>
</dbReference>
<gene>
    <name evidence="2" type="ORF">BCR34DRAFT_487832</name>
</gene>
<feature type="domain" description="Heterokaryon incompatibility" evidence="1">
    <location>
        <begin position="66"/>
        <end position="274"/>
    </location>
</feature>
<organism evidence="2 3">
    <name type="scientific">Clohesyomyces aquaticus</name>
    <dbReference type="NCBI Taxonomy" id="1231657"/>
    <lineage>
        <taxon>Eukaryota</taxon>
        <taxon>Fungi</taxon>
        <taxon>Dikarya</taxon>
        <taxon>Ascomycota</taxon>
        <taxon>Pezizomycotina</taxon>
        <taxon>Dothideomycetes</taxon>
        <taxon>Pleosporomycetidae</taxon>
        <taxon>Pleosporales</taxon>
        <taxon>Lindgomycetaceae</taxon>
        <taxon>Clohesyomyces</taxon>
    </lineage>
</organism>
<sequence>MGWFWRQETNASIAGRDSQRWDQNPYQYQCLTGKHEIRLLVLYPGSFEDPLQGDIIRKDLRRKPAYDALSYTWADETGDANRSKVIRSPKDNSFINITKSCEAALRRLRFPRASEQKRRVWVDAVCINQDDYQERNHQVSLMSQIYMNARQVIAYTGEGTPRTDHLFDWLNGLDAAHLIVPSSGTLGRIDITENDILPRSVQSWNVVGHLREWAINNAIKLEWYYRIGRARVFMPFQTQGPMKEQIVVPEAALVHLVSEYFSRRWFKRVWVLQEVSLPDLNKTKFMCGTKTTTAERALHLVSLLKNRQSSVTTGIFHLLRRRIKGPRTSYLLDILIETRGRECEDPRDKIFGVLSISQWMDGGKFPQLKANYEDPACAVYMSYSAFFIKLHGPAFFLSLIKSPPRLRGLSSWAADWTVPWPNYNSVRGIDFAARSRIRNDKDTVEDLEVEDGQTILRLLRPRILRGYFTRDGHIDGSNTTHIETVQSLKDDEVLIEMYPGVAAFLKKAGEFYIFLRVCPHALSESEVEDLVTRWSRVVVYLEGPERHVCQGTKSLPYLSCVQTFKIR</sequence>
<dbReference type="InterPro" id="IPR052895">
    <property type="entry name" value="HetReg/Transcr_Mod"/>
</dbReference>
<protein>
    <submittedName>
        <fullName evidence="2">Heterokaryon incompatibility protein-domain-containing protein</fullName>
    </submittedName>
</protein>
<keyword evidence="3" id="KW-1185">Reference proteome</keyword>
<comment type="caution">
    <text evidence="2">The sequence shown here is derived from an EMBL/GenBank/DDBJ whole genome shotgun (WGS) entry which is preliminary data.</text>
</comment>
<dbReference type="Proteomes" id="UP000193144">
    <property type="component" value="Unassembled WGS sequence"/>
</dbReference>